<keyword evidence="5" id="KW-1185">Reference proteome</keyword>
<dbReference type="EMBL" id="KZ679256">
    <property type="protein sequence ID" value="PTB47021.1"/>
    <property type="molecule type" value="Genomic_DNA"/>
</dbReference>
<dbReference type="SUPFAM" id="SSF69047">
    <property type="entry name" value="Hypothetical protein YjbJ"/>
    <property type="match status" value="1"/>
</dbReference>
<dbReference type="InterPro" id="IPR036629">
    <property type="entry name" value="YjbJ_sf"/>
</dbReference>
<dbReference type="OrthoDB" id="5309565at2759"/>
<reference evidence="4 5" key="1">
    <citation type="submission" date="2016-07" db="EMBL/GenBank/DDBJ databases">
        <title>Multiple horizontal gene transfer events from other fungi enriched the ability of initially mycotrophic Trichoderma (Ascomycota) to feed on dead plant biomass.</title>
        <authorList>
            <consortium name="DOE Joint Genome Institute"/>
            <person name="Aerts A."/>
            <person name="Atanasova L."/>
            <person name="Chenthamara K."/>
            <person name="Zhang J."/>
            <person name="Grujic M."/>
            <person name="Henrissat B."/>
            <person name="Kuo A."/>
            <person name="Salamov A."/>
            <person name="Lipzen A."/>
            <person name="Labutti K."/>
            <person name="Barry K."/>
            <person name="Miao Y."/>
            <person name="Rahimi M.J."/>
            <person name="Shen Q."/>
            <person name="Grigoriev I.V."/>
            <person name="Kubicek C.P."/>
            <person name="Druzhinina I.S."/>
        </authorList>
    </citation>
    <scope>NUCLEOTIDE SEQUENCE [LARGE SCALE GENOMIC DNA]</scope>
    <source>
        <strain evidence="4 5">CBS 433.97</strain>
    </source>
</reference>
<dbReference type="Gene3D" id="1.10.1470.10">
    <property type="entry name" value="YjbJ"/>
    <property type="match status" value="1"/>
</dbReference>
<dbReference type="AlphaFoldDB" id="A0A2T3ZQC6"/>
<evidence type="ECO:0000313" key="5">
    <source>
        <dbReference type="Proteomes" id="UP000240493"/>
    </source>
</evidence>
<feature type="compositionally biased region" description="Polar residues" evidence="2">
    <location>
        <begin position="26"/>
        <end position="36"/>
    </location>
</feature>
<evidence type="ECO:0000256" key="2">
    <source>
        <dbReference type="SAM" id="MobiDB-lite"/>
    </source>
</evidence>
<evidence type="ECO:0000313" key="4">
    <source>
        <dbReference type="EMBL" id="PTB47021.1"/>
    </source>
</evidence>
<feature type="compositionally biased region" description="Basic and acidic residues" evidence="2">
    <location>
        <begin position="121"/>
        <end position="131"/>
    </location>
</feature>
<feature type="region of interest" description="Disordered" evidence="2">
    <location>
        <begin position="26"/>
        <end position="84"/>
    </location>
</feature>
<dbReference type="PANTHER" id="PTHR40460">
    <property type="entry name" value="CHROMOSOME 1, WHOLE GENOME SHOTGUN SEQUENCE"/>
    <property type="match status" value="1"/>
</dbReference>
<feature type="compositionally biased region" description="Basic and acidic residues" evidence="2">
    <location>
        <begin position="38"/>
        <end position="51"/>
    </location>
</feature>
<dbReference type="PANTHER" id="PTHR40460:SF1">
    <property type="entry name" value="CSBD-LIKE DOMAIN-CONTAINING PROTEIN"/>
    <property type="match status" value="1"/>
</dbReference>
<accession>A0A2T3ZQC6</accession>
<feature type="compositionally biased region" description="Basic and acidic residues" evidence="2">
    <location>
        <begin position="147"/>
        <end position="181"/>
    </location>
</feature>
<dbReference type="Proteomes" id="UP000240493">
    <property type="component" value="Unassembled WGS sequence"/>
</dbReference>
<gene>
    <name evidence="4" type="ORF">M441DRAFT_33501</name>
</gene>
<proteinExistence type="inferred from homology"/>
<protein>
    <recommendedName>
        <fullName evidence="3">CsbD-like domain-containing protein</fullName>
    </recommendedName>
</protein>
<dbReference type="Pfam" id="PF05532">
    <property type="entry name" value="CsbD"/>
    <property type="match status" value="1"/>
</dbReference>
<evidence type="ECO:0000256" key="1">
    <source>
        <dbReference type="ARBA" id="ARBA00009129"/>
    </source>
</evidence>
<evidence type="ECO:0000259" key="3">
    <source>
        <dbReference type="Pfam" id="PF05532"/>
    </source>
</evidence>
<organism evidence="4 5">
    <name type="scientific">Trichoderma asperellum (strain ATCC 204424 / CBS 433.97 / NBRC 101777)</name>
    <dbReference type="NCBI Taxonomy" id="1042311"/>
    <lineage>
        <taxon>Eukaryota</taxon>
        <taxon>Fungi</taxon>
        <taxon>Dikarya</taxon>
        <taxon>Ascomycota</taxon>
        <taxon>Pezizomycotina</taxon>
        <taxon>Sordariomycetes</taxon>
        <taxon>Hypocreomycetidae</taxon>
        <taxon>Hypocreales</taxon>
        <taxon>Hypocreaceae</taxon>
        <taxon>Trichoderma</taxon>
    </lineage>
</organism>
<feature type="region of interest" description="Disordered" evidence="2">
    <location>
        <begin position="107"/>
        <end position="181"/>
    </location>
</feature>
<feature type="compositionally biased region" description="Polar residues" evidence="2">
    <location>
        <begin position="107"/>
        <end position="119"/>
    </location>
</feature>
<sequence length="181" mass="18994">MSDNSNNKPSTLQSYVDSATGAVQNAFGSLTGNTGDQAKGEVRQDKAKAEYDASQATAKLPGGTISSTGAFAKDDPNRTEGSWNQTIGSAKETLGGLVGNESLKQAGRQQNLEGQQQEAKGQLHDYGHGMGDRVQGTVGGAVAGLTGDKEGQAHYEELHDKGKTQQRGAEHDIQKQAEADY</sequence>
<comment type="similarity">
    <text evidence="1">Belongs to the UPF0337 (CsbD) family.</text>
</comment>
<dbReference type="InterPro" id="IPR008462">
    <property type="entry name" value="CsbD"/>
</dbReference>
<feature type="domain" description="CsbD-like" evidence="3">
    <location>
        <begin position="77"/>
        <end position="126"/>
    </location>
</feature>
<name>A0A2T3ZQC6_TRIA4</name>
<dbReference type="STRING" id="1042311.A0A2T3ZQC6"/>